<comment type="subcellular location">
    <subcellularLocation>
        <location evidence="1">Cell membrane</location>
        <topology evidence="1">Multi-pass membrane protein</topology>
    </subcellularLocation>
</comment>
<dbReference type="InterPro" id="IPR004117">
    <property type="entry name" value="7tm6_olfct_rcpt"/>
</dbReference>
<evidence type="ECO:0000256" key="6">
    <source>
        <dbReference type="ARBA" id="ARBA00022989"/>
    </source>
</evidence>
<dbReference type="AlphaFoldDB" id="A0ABD2P569"/>
<keyword evidence="5" id="KW-0552">Olfaction</keyword>
<keyword evidence="6 10" id="KW-1133">Transmembrane helix</keyword>
<dbReference type="GO" id="GO:0005886">
    <property type="term" value="C:plasma membrane"/>
    <property type="evidence" value="ECO:0007669"/>
    <property type="project" value="UniProtKB-SubCell"/>
</dbReference>
<evidence type="ECO:0000256" key="9">
    <source>
        <dbReference type="ARBA" id="ARBA00023224"/>
    </source>
</evidence>
<evidence type="ECO:0000256" key="5">
    <source>
        <dbReference type="ARBA" id="ARBA00022725"/>
    </source>
</evidence>
<evidence type="ECO:0000256" key="1">
    <source>
        <dbReference type="ARBA" id="ARBA00004651"/>
    </source>
</evidence>
<gene>
    <name evidence="11" type="ORF">HHI36_000588</name>
</gene>
<protein>
    <submittedName>
        <fullName evidence="11">Uncharacterized protein</fullName>
    </submittedName>
</protein>
<feature type="transmembrane region" description="Helical" evidence="10">
    <location>
        <begin position="142"/>
        <end position="165"/>
    </location>
</feature>
<dbReference type="GO" id="GO:0007165">
    <property type="term" value="P:signal transduction"/>
    <property type="evidence" value="ECO:0007669"/>
    <property type="project" value="UniProtKB-KW"/>
</dbReference>
<dbReference type="GO" id="GO:0007608">
    <property type="term" value="P:sensory perception of smell"/>
    <property type="evidence" value="ECO:0007669"/>
    <property type="project" value="UniProtKB-KW"/>
</dbReference>
<keyword evidence="9" id="KW-0807">Transducer</keyword>
<accession>A0ABD2P569</accession>
<dbReference type="Proteomes" id="UP001516400">
    <property type="component" value="Unassembled WGS sequence"/>
</dbReference>
<keyword evidence="3" id="KW-0716">Sensory transduction</keyword>
<dbReference type="PANTHER" id="PTHR21137">
    <property type="entry name" value="ODORANT RECEPTOR"/>
    <property type="match status" value="1"/>
</dbReference>
<keyword evidence="2" id="KW-1003">Cell membrane</keyword>
<keyword evidence="8" id="KW-0675">Receptor</keyword>
<comment type="caution">
    <text evidence="11">The sequence shown here is derived from an EMBL/GenBank/DDBJ whole genome shotgun (WGS) entry which is preliminary data.</text>
</comment>
<dbReference type="PANTHER" id="PTHR21137:SF35">
    <property type="entry name" value="ODORANT RECEPTOR 19A-RELATED"/>
    <property type="match status" value="1"/>
</dbReference>
<keyword evidence="4 10" id="KW-0812">Transmembrane</keyword>
<evidence type="ECO:0000256" key="7">
    <source>
        <dbReference type="ARBA" id="ARBA00023136"/>
    </source>
</evidence>
<evidence type="ECO:0000256" key="3">
    <source>
        <dbReference type="ARBA" id="ARBA00022606"/>
    </source>
</evidence>
<reference evidence="11 12" key="1">
    <citation type="journal article" date="2021" name="BMC Biol.">
        <title>Horizontally acquired antibacterial genes associated with adaptive radiation of ladybird beetles.</title>
        <authorList>
            <person name="Li H.S."/>
            <person name="Tang X.F."/>
            <person name="Huang Y.H."/>
            <person name="Xu Z.Y."/>
            <person name="Chen M.L."/>
            <person name="Du X.Y."/>
            <person name="Qiu B.Y."/>
            <person name="Chen P.T."/>
            <person name="Zhang W."/>
            <person name="Slipinski A."/>
            <person name="Escalona H.E."/>
            <person name="Waterhouse R.M."/>
            <person name="Zwick A."/>
            <person name="Pang H."/>
        </authorList>
    </citation>
    <scope>NUCLEOTIDE SEQUENCE [LARGE SCALE GENOMIC DNA]</scope>
    <source>
        <strain evidence="11">SYSU2018</strain>
    </source>
</reference>
<proteinExistence type="predicted"/>
<keyword evidence="7 10" id="KW-0472">Membrane</keyword>
<name>A0ABD2P569_9CUCU</name>
<evidence type="ECO:0000256" key="2">
    <source>
        <dbReference type="ARBA" id="ARBA00022475"/>
    </source>
</evidence>
<evidence type="ECO:0000256" key="4">
    <source>
        <dbReference type="ARBA" id="ARBA00022692"/>
    </source>
</evidence>
<organism evidence="11 12">
    <name type="scientific">Cryptolaemus montrouzieri</name>
    <dbReference type="NCBI Taxonomy" id="559131"/>
    <lineage>
        <taxon>Eukaryota</taxon>
        <taxon>Metazoa</taxon>
        <taxon>Ecdysozoa</taxon>
        <taxon>Arthropoda</taxon>
        <taxon>Hexapoda</taxon>
        <taxon>Insecta</taxon>
        <taxon>Pterygota</taxon>
        <taxon>Neoptera</taxon>
        <taxon>Endopterygota</taxon>
        <taxon>Coleoptera</taxon>
        <taxon>Polyphaga</taxon>
        <taxon>Cucujiformia</taxon>
        <taxon>Coccinelloidea</taxon>
        <taxon>Coccinellidae</taxon>
        <taxon>Scymninae</taxon>
        <taxon>Scymnini</taxon>
        <taxon>Cryptolaemus</taxon>
    </lineage>
</organism>
<keyword evidence="12" id="KW-1185">Reference proteome</keyword>
<evidence type="ECO:0000256" key="8">
    <source>
        <dbReference type="ARBA" id="ARBA00023170"/>
    </source>
</evidence>
<evidence type="ECO:0000313" key="11">
    <source>
        <dbReference type="EMBL" id="KAL3286075.1"/>
    </source>
</evidence>
<evidence type="ECO:0000313" key="12">
    <source>
        <dbReference type="Proteomes" id="UP001516400"/>
    </source>
</evidence>
<feature type="transmembrane region" description="Helical" evidence="10">
    <location>
        <begin position="79"/>
        <end position="96"/>
    </location>
</feature>
<sequence>MNEVRDRLTKFCEGDNTDGVHGFLMLSIVLMYYGMTFLLQVKGNELIQFLHHISNPRLGFSKNFKTVKKFMELLSSSQYYLIFVANCINGVAYYALDVFCNEETRKENSGYVCGTMIPLWYPFSMDAPWKKYLCLLQTMITILSYLPILSCISTLFVGAVLFISIRMKQLQKFLKQVDPREGVKETEKKLKFCIQYFSEITE</sequence>
<feature type="transmembrane region" description="Helical" evidence="10">
    <location>
        <begin position="20"/>
        <end position="39"/>
    </location>
</feature>
<evidence type="ECO:0000256" key="10">
    <source>
        <dbReference type="SAM" id="Phobius"/>
    </source>
</evidence>
<dbReference type="EMBL" id="JABFTP020000185">
    <property type="protein sequence ID" value="KAL3286075.1"/>
    <property type="molecule type" value="Genomic_DNA"/>
</dbReference>